<proteinExistence type="predicted"/>
<dbReference type="RefSeq" id="WP_286329137.1">
    <property type="nucleotide sequence ID" value="NZ_AP027734.1"/>
</dbReference>
<organism evidence="1 2">
    <name type="scientific">Agromyces marinus</name>
    <dbReference type="NCBI Taxonomy" id="1389020"/>
    <lineage>
        <taxon>Bacteria</taxon>
        <taxon>Bacillati</taxon>
        <taxon>Actinomycetota</taxon>
        <taxon>Actinomycetes</taxon>
        <taxon>Micrococcales</taxon>
        <taxon>Microbacteriaceae</taxon>
        <taxon>Agromyces</taxon>
    </lineage>
</organism>
<sequence>MSPARLAADASGSGSIAGSVPFRIRAQLTGSAATAWASVAGTANTTGEVAIEAPAVAFGAPRPSEAAVAAVRSSHTLESGTHASAAIVPAAISAAVSAESCARTSVSTHRSGSASKSAASSATGSAIEVSATISSASISSHTGISAAARIGFRWPPTQR</sequence>
<dbReference type="EMBL" id="AP027734">
    <property type="protein sequence ID" value="BDZ55905.1"/>
    <property type="molecule type" value="Genomic_DNA"/>
</dbReference>
<accession>A0ABM8H525</accession>
<reference evidence="2" key="1">
    <citation type="journal article" date="2019" name="Int. J. Syst. Evol. Microbiol.">
        <title>The Global Catalogue of Microorganisms (GCM) 10K type strain sequencing project: providing services to taxonomists for standard genome sequencing and annotation.</title>
        <authorList>
            <consortium name="The Broad Institute Genomics Platform"/>
            <consortium name="The Broad Institute Genome Sequencing Center for Infectious Disease"/>
            <person name="Wu L."/>
            <person name="Ma J."/>
        </authorList>
    </citation>
    <scope>NUCLEOTIDE SEQUENCE [LARGE SCALE GENOMIC DNA]</scope>
    <source>
        <strain evidence="2">NBRC 109019</strain>
    </source>
</reference>
<evidence type="ECO:0000313" key="1">
    <source>
        <dbReference type="EMBL" id="BDZ55905.1"/>
    </source>
</evidence>
<name>A0ABM8H525_9MICO</name>
<evidence type="ECO:0000313" key="2">
    <source>
        <dbReference type="Proteomes" id="UP001321477"/>
    </source>
</evidence>
<gene>
    <name evidence="1" type="ORF">GCM10025870_29780</name>
</gene>
<keyword evidence="2" id="KW-1185">Reference proteome</keyword>
<dbReference type="Proteomes" id="UP001321477">
    <property type="component" value="Chromosome"/>
</dbReference>
<protein>
    <submittedName>
        <fullName evidence="1">Uncharacterized protein</fullName>
    </submittedName>
</protein>